<evidence type="ECO:0000313" key="7">
    <source>
        <dbReference type="Proteomes" id="UP000826656"/>
    </source>
</evidence>
<dbReference type="Proteomes" id="UP000826656">
    <property type="component" value="Unassembled WGS sequence"/>
</dbReference>
<dbReference type="PROSITE" id="PS00653">
    <property type="entry name" value="GLYCOSYL_HYDROL_F1_2"/>
    <property type="match status" value="1"/>
</dbReference>
<dbReference type="PROSITE" id="PS00572">
    <property type="entry name" value="GLYCOSYL_HYDROL_F1_1"/>
    <property type="match status" value="1"/>
</dbReference>
<keyword evidence="2 4" id="KW-0378">Hydrolase</keyword>
<evidence type="ECO:0000256" key="5">
    <source>
        <dbReference type="SAM" id="MobiDB-lite"/>
    </source>
</evidence>
<feature type="active site" description="Nucleophile" evidence="3">
    <location>
        <position position="816"/>
    </location>
</feature>
<dbReference type="EMBL" id="JAIVGD010000001">
    <property type="protein sequence ID" value="KAH0784386.1"/>
    <property type="molecule type" value="Genomic_DNA"/>
</dbReference>
<dbReference type="Pfam" id="PF00232">
    <property type="entry name" value="Glyco_hydro_1"/>
    <property type="match status" value="3"/>
</dbReference>
<dbReference type="PRINTS" id="PR00131">
    <property type="entry name" value="GLHYDRLASE1"/>
</dbReference>
<accession>A0ABQ7WUH4</accession>
<evidence type="ECO:0000313" key="6">
    <source>
        <dbReference type="EMBL" id="KAH0784386.1"/>
    </source>
</evidence>
<evidence type="ECO:0000256" key="2">
    <source>
        <dbReference type="ARBA" id="ARBA00022801"/>
    </source>
</evidence>
<comment type="similarity">
    <text evidence="1">Belongs to the glycosyl hydrolase 1 family.</text>
</comment>
<dbReference type="InterPro" id="IPR033132">
    <property type="entry name" value="GH_1_N_CS"/>
</dbReference>
<evidence type="ECO:0000256" key="4">
    <source>
        <dbReference type="RuleBase" id="RU004468"/>
    </source>
</evidence>
<dbReference type="Gene3D" id="3.20.20.80">
    <property type="entry name" value="Glycosidases"/>
    <property type="match status" value="4"/>
</dbReference>
<dbReference type="PANTHER" id="PTHR10353:SF220">
    <property type="entry name" value="CYANOGENIC BETA-GLUCOSIDASE-LIKE ISOFORM X1"/>
    <property type="match status" value="1"/>
</dbReference>
<feature type="region of interest" description="Disordered" evidence="5">
    <location>
        <begin position="430"/>
        <end position="454"/>
    </location>
</feature>
<reference evidence="6 7" key="1">
    <citation type="journal article" date="2021" name="bioRxiv">
        <title>Chromosome-scale and haplotype-resolved genome assembly of a tetraploid potato cultivar.</title>
        <authorList>
            <person name="Sun H."/>
            <person name="Jiao W.-B."/>
            <person name="Krause K."/>
            <person name="Campoy J.A."/>
            <person name="Goel M."/>
            <person name="Folz-Donahue K."/>
            <person name="Kukat C."/>
            <person name="Huettel B."/>
            <person name="Schneeberger K."/>
        </authorList>
    </citation>
    <scope>NUCLEOTIDE SEQUENCE [LARGE SCALE GENOMIC DNA]</scope>
    <source>
        <strain evidence="6">SolTubOtavaFocal</strain>
        <tissue evidence="6">Leaves</tissue>
    </source>
</reference>
<dbReference type="SUPFAM" id="SSF51445">
    <property type="entry name" value="(Trans)glycosidases"/>
    <property type="match status" value="2"/>
</dbReference>
<organism evidence="6 7">
    <name type="scientific">Solanum tuberosum</name>
    <name type="common">Potato</name>
    <dbReference type="NCBI Taxonomy" id="4113"/>
    <lineage>
        <taxon>Eukaryota</taxon>
        <taxon>Viridiplantae</taxon>
        <taxon>Streptophyta</taxon>
        <taxon>Embryophyta</taxon>
        <taxon>Tracheophyta</taxon>
        <taxon>Spermatophyta</taxon>
        <taxon>Magnoliopsida</taxon>
        <taxon>eudicotyledons</taxon>
        <taxon>Gunneridae</taxon>
        <taxon>Pentapetalae</taxon>
        <taxon>asterids</taxon>
        <taxon>lamiids</taxon>
        <taxon>Solanales</taxon>
        <taxon>Solanaceae</taxon>
        <taxon>Solanoideae</taxon>
        <taxon>Solaneae</taxon>
        <taxon>Solanum</taxon>
    </lineage>
</organism>
<name>A0ABQ7WUH4_SOLTU</name>
<keyword evidence="7" id="KW-1185">Reference proteome</keyword>
<dbReference type="InterPro" id="IPR018120">
    <property type="entry name" value="Glyco_hydro_1_AS"/>
</dbReference>
<dbReference type="InterPro" id="IPR001360">
    <property type="entry name" value="Glyco_hydro_1"/>
</dbReference>
<sequence>MGRDLRVQTAAPLYLSYSIVKVQLIINEKILDRSNGDIALDFYHRYKEDVKLAKFEGLDAFRISIAWTRILPKGQVKKGVNQAGIDHYNSLINEIVALGIKPLVTLFHWDLPQALEDEYLGFLSPKIVDDYVDFVEICFKNFGDRVKLWATMNEPWIFTSTGYDSGSLAPGRCSAWMNNNCTIGNSGTEPYIAGHNILLAHAAASKLYRKKYKPIQKGQIGTIVVSHWFEPASNKPQDKKASIRALDFMLGWFMHPLTYGDYPITHISKPPNTVNISSGTDNLVNRTTSRNGKLIGDPTGVSIFYVAPKGLYKLLVYIKKFYKNPIVYITECGMGESNIDDVAKGINDAQRVDFYQRHIKALYRAFREGVHVKGFFAWSFFDNFEWGSGYTQRFGINFDCDPPLNPIPYLTLKTHYRVVTEVDQEKGRCPDGRFDPMSNWPKAQNETSQGSRMTSLTDHRARKTLYAVFQVGKLYKRVIKLVPFNKTSFPSDFIFGTSSAAYQYEGAANEDGRGPSIWDTFTHNHPERIADHSNGDVAIDFYHRYKDDIKLMKFEGLNGFRFSISWSRVLPYGKLCRGVNKEGIAFYNNLINELLAKELCFKEFGDRVKLWTTINEPSGYAITGYDIGIFPPMRCSSWRTSGCFAGNSSTEPYIVAHHLLLAHAQTAKIYRDKYQASQKGEIGIVLVASWFEPYSKRKKDIDATQRAIDFSLGWFIHPLTYGNYPEIMCKIVGNRLPKFTIEEAEMVKGSSDFMGLNYYTTMYAANLNVTPNKENISYLSDFQTGSAVFHVVPRGILEVLVYTKEKYNNPKIYITENGMSDANVTMVEKGVNDLQRVDFLRRHFLALKAALKKGVDVKGYFAWSFLDNFEWSSGYTQRFGLNYVDYNDNLNRYPKHSALWLKKFLLN</sequence>
<comment type="caution">
    <text evidence="6">The sequence shown here is derived from an EMBL/GenBank/DDBJ whole genome shotgun (WGS) entry which is preliminary data.</text>
</comment>
<feature type="compositionally biased region" description="Polar residues" evidence="5">
    <location>
        <begin position="441"/>
        <end position="454"/>
    </location>
</feature>
<evidence type="ECO:0008006" key="8">
    <source>
        <dbReference type="Google" id="ProtNLM"/>
    </source>
</evidence>
<evidence type="ECO:0000256" key="3">
    <source>
        <dbReference type="PROSITE-ProRule" id="PRU10055"/>
    </source>
</evidence>
<evidence type="ECO:0000256" key="1">
    <source>
        <dbReference type="ARBA" id="ARBA00010838"/>
    </source>
</evidence>
<proteinExistence type="inferred from homology"/>
<dbReference type="InterPro" id="IPR017853">
    <property type="entry name" value="GH"/>
</dbReference>
<protein>
    <recommendedName>
        <fullName evidence="8">Beta-glucosidase</fullName>
    </recommendedName>
</protein>
<dbReference type="PANTHER" id="PTHR10353">
    <property type="entry name" value="GLYCOSYL HYDROLASE"/>
    <property type="match status" value="1"/>
</dbReference>
<keyword evidence="4" id="KW-0326">Glycosidase</keyword>
<gene>
    <name evidence="6" type="ORF">KY290_003984</name>
</gene>